<dbReference type="InterPro" id="IPR013024">
    <property type="entry name" value="GGCT-like"/>
</dbReference>
<evidence type="ECO:0000256" key="3">
    <source>
        <dbReference type="PIRSR" id="PIRSR617939-2"/>
    </source>
</evidence>
<sequence>MISRQKKTGIESDLTLELIRGVKRYITFDLSSIPLLNLTVHQGDQCTKITRSKCAVNRCILSVNSDMLLSIPEGPLMKQTLNYFAYGSNLHPLRLQSRIGACQIQSVAQLEGAQLSFHKVGLDDSGKCDIVLPAQSDSTVWGVVYQITAEQKMLLDHCESLGKGYQILNTEVRSADNQLLSVYTYQAMAEFIDPRLEPFDWYHEFVFHGVCYHGFPVEYQEMIHAVKMIKDPNRERTAHQQALLRELRKSIEEQQED</sequence>
<accession>A0A517VGH1</accession>
<dbReference type="PANTHER" id="PTHR12935">
    <property type="entry name" value="GAMMA-GLUTAMYLCYCLOTRANSFERASE"/>
    <property type="match status" value="1"/>
</dbReference>
<dbReference type="AlphaFoldDB" id="A0A517VGH1"/>
<keyword evidence="5" id="KW-1185">Reference proteome</keyword>
<keyword evidence="1" id="KW-0456">Lyase</keyword>
<gene>
    <name evidence="4" type="ORF">Pan161_37840</name>
</gene>
<feature type="binding site" evidence="3">
    <location>
        <begin position="83"/>
        <end position="88"/>
    </location>
    <ligand>
        <name>substrate</name>
    </ligand>
</feature>
<dbReference type="KEGG" id="gax:Pan161_37840"/>
<feature type="binding site" evidence="3">
    <location>
        <position position="202"/>
    </location>
    <ligand>
        <name>substrate</name>
    </ligand>
</feature>
<evidence type="ECO:0000313" key="4">
    <source>
        <dbReference type="EMBL" id="QDT92118.1"/>
    </source>
</evidence>
<proteinExistence type="predicted"/>
<dbReference type="EMBL" id="CP036343">
    <property type="protein sequence ID" value="QDT92118.1"/>
    <property type="molecule type" value="Genomic_DNA"/>
</dbReference>
<feature type="active site" description="Proton acceptor" evidence="2">
    <location>
        <position position="159"/>
    </location>
</feature>
<evidence type="ECO:0000256" key="1">
    <source>
        <dbReference type="ARBA" id="ARBA00023239"/>
    </source>
</evidence>
<dbReference type="CDD" id="cd06661">
    <property type="entry name" value="GGCT_like"/>
    <property type="match status" value="1"/>
</dbReference>
<dbReference type="InterPro" id="IPR036568">
    <property type="entry name" value="GGCT-like_sf"/>
</dbReference>
<evidence type="ECO:0000313" key="5">
    <source>
        <dbReference type="Proteomes" id="UP000316855"/>
    </source>
</evidence>
<dbReference type="GO" id="GO:0003839">
    <property type="term" value="F:gamma-glutamylcyclotransferase activity"/>
    <property type="evidence" value="ECO:0007669"/>
    <property type="project" value="InterPro"/>
</dbReference>
<reference evidence="4 5" key="1">
    <citation type="submission" date="2019-02" db="EMBL/GenBank/DDBJ databases">
        <title>Deep-cultivation of Planctomycetes and their phenomic and genomic characterization uncovers novel biology.</title>
        <authorList>
            <person name="Wiegand S."/>
            <person name="Jogler M."/>
            <person name="Boedeker C."/>
            <person name="Pinto D."/>
            <person name="Vollmers J."/>
            <person name="Rivas-Marin E."/>
            <person name="Kohn T."/>
            <person name="Peeters S.H."/>
            <person name="Heuer A."/>
            <person name="Rast P."/>
            <person name="Oberbeckmann S."/>
            <person name="Bunk B."/>
            <person name="Jeske O."/>
            <person name="Meyerdierks A."/>
            <person name="Storesund J.E."/>
            <person name="Kallscheuer N."/>
            <person name="Luecker S."/>
            <person name="Lage O.M."/>
            <person name="Pohl T."/>
            <person name="Merkel B.J."/>
            <person name="Hornburger P."/>
            <person name="Mueller R.-W."/>
            <person name="Bruemmer F."/>
            <person name="Labrenz M."/>
            <person name="Spormann A.M."/>
            <person name="Op den Camp H."/>
            <person name="Overmann J."/>
            <person name="Amann R."/>
            <person name="Jetten M.S.M."/>
            <person name="Mascher T."/>
            <person name="Medema M.H."/>
            <person name="Devos D.P."/>
            <person name="Kaster A.-K."/>
            <person name="Ovreas L."/>
            <person name="Rohde M."/>
            <person name="Galperin M.Y."/>
            <person name="Jogler C."/>
        </authorList>
    </citation>
    <scope>NUCLEOTIDE SEQUENCE [LARGE SCALE GENOMIC DNA]</scope>
    <source>
        <strain evidence="4 5">Pan161</strain>
    </source>
</reference>
<dbReference type="InterPro" id="IPR017939">
    <property type="entry name" value="G-Glutamylcylcotransferase"/>
</dbReference>
<name>A0A517VGH1_9PLAN</name>
<dbReference type="PANTHER" id="PTHR12935:SF0">
    <property type="entry name" value="GAMMA-GLUTAMYLCYCLOTRANSFERASE"/>
    <property type="match status" value="1"/>
</dbReference>
<organism evidence="4 5">
    <name type="scientific">Gimesia algae</name>
    <dbReference type="NCBI Taxonomy" id="2527971"/>
    <lineage>
        <taxon>Bacteria</taxon>
        <taxon>Pseudomonadati</taxon>
        <taxon>Planctomycetota</taxon>
        <taxon>Planctomycetia</taxon>
        <taxon>Planctomycetales</taxon>
        <taxon>Planctomycetaceae</taxon>
        <taxon>Gimesia</taxon>
    </lineage>
</organism>
<evidence type="ECO:0000256" key="2">
    <source>
        <dbReference type="PIRSR" id="PIRSR617939-1"/>
    </source>
</evidence>
<dbReference type="SUPFAM" id="SSF110857">
    <property type="entry name" value="Gamma-glutamyl cyclotransferase-like"/>
    <property type="match status" value="1"/>
</dbReference>
<protein>
    <submittedName>
        <fullName evidence="4">AIG2-like family protein</fullName>
    </submittedName>
</protein>
<dbReference type="Pfam" id="PF13772">
    <property type="entry name" value="AIG2_2"/>
    <property type="match status" value="1"/>
</dbReference>
<dbReference type="Proteomes" id="UP000316855">
    <property type="component" value="Chromosome"/>
</dbReference>
<dbReference type="Gene3D" id="3.10.490.10">
    <property type="entry name" value="Gamma-glutamyl cyclotransferase-like"/>
    <property type="match status" value="1"/>
</dbReference>